<dbReference type="PANTHER" id="PTHR16932:SF18">
    <property type="entry name" value="INTERFERON, ALPHA-INDUCIBLE PROTEIN 27-LIKE 2"/>
    <property type="match status" value="1"/>
</dbReference>
<organism evidence="7 8">
    <name type="scientific">Pseudoneurospora amorphoporcata</name>
    <dbReference type="NCBI Taxonomy" id="241081"/>
    <lineage>
        <taxon>Eukaryota</taxon>
        <taxon>Fungi</taxon>
        <taxon>Dikarya</taxon>
        <taxon>Ascomycota</taxon>
        <taxon>Pezizomycotina</taxon>
        <taxon>Sordariomycetes</taxon>
        <taxon>Sordariomycetidae</taxon>
        <taxon>Sordariales</taxon>
        <taxon>Sordariaceae</taxon>
        <taxon>Pseudoneurospora</taxon>
    </lineage>
</organism>
<reference evidence="7" key="2">
    <citation type="submission" date="2023-06" db="EMBL/GenBank/DDBJ databases">
        <authorList>
            <consortium name="Lawrence Berkeley National Laboratory"/>
            <person name="Mondo S.J."/>
            <person name="Hensen N."/>
            <person name="Bonometti L."/>
            <person name="Westerberg I."/>
            <person name="Brannstrom I.O."/>
            <person name="Guillou S."/>
            <person name="Cros-Aarteil S."/>
            <person name="Calhoun S."/>
            <person name="Haridas S."/>
            <person name="Kuo A."/>
            <person name="Pangilinan J."/>
            <person name="Riley R."/>
            <person name="Labutti K."/>
            <person name="Andreopoulos B."/>
            <person name="Lipzen A."/>
            <person name="Chen C."/>
            <person name="Yanf M."/>
            <person name="Daum C."/>
            <person name="Ng V."/>
            <person name="Clum A."/>
            <person name="Steindorff A."/>
            <person name="Ohm R."/>
            <person name="Martin F."/>
            <person name="Silar P."/>
            <person name="Natvig D."/>
            <person name="Lalanne C."/>
            <person name="Gautier V."/>
            <person name="Ament-Velasquez S.L."/>
            <person name="Kruys A."/>
            <person name="Hutchinson M.I."/>
            <person name="Powell A.J."/>
            <person name="Barry K."/>
            <person name="Miller A.N."/>
            <person name="Grigoriev I.V."/>
            <person name="Debuchy R."/>
            <person name="Gladieux P."/>
            <person name="Thoren M.H."/>
            <person name="Johannesson H."/>
        </authorList>
    </citation>
    <scope>NUCLEOTIDE SEQUENCE</scope>
    <source>
        <strain evidence="7">CBS 626.80</strain>
    </source>
</reference>
<evidence type="ECO:0000256" key="1">
    <source>
        <dbReference type="ARBA" id="ARBA00004141"/>
    </source>
</evidence>
<dbReference type="Gene3D" id="6.10.110.10">
    <property type="match status" value="1"/>
</dbReference>
<protein>
    <submittedName>
        <fullName evidence="7">Uncharacterized protein</fullName>
    </submittedName>
</protein>
<keyword evidence="5 6" id="KW-0472">Membrane</keyword>
<evidence type="ECO:0000313" key="8">
    <source>
        <dbReference type="Proteomes" id="UP001303222"/>
    </source>
</evidence>
<dbReference type="Proteomes" id="UP001303222">
    <property type="component" value="Unassembled WGS sequence"/>
</dbReference>
<dbReference type="InterPro" id="IPR009311">
    <property type="entry name" value="IFI6/IFI27-like"/>
</dbReference>
<comment type="subcellular location">
    <subcellularLocation>
        <location evidence="1">Membrane</location>
        <topology evidence="1">Multi-pass membrane protein</topology>
    </subcellularLocation>
</comment>
<dbReference type="Pfam" id="PF06140">
    <property type="entry name" value="Ifi-6-16"/>
    <property type="match status" value="1"/>
</dbReference>
<keyword evidence="4 6" id="KW-1133">Transmembrane helix</keyword>
<sequence>MAPWDILGGILAQRAEKISADASQWANNFLPQAGAVLSSIAADTRKHAEQFSESAGDWVNQNLPIATETLADILDNAKKHAEHVSIQLTSNVVHKKSQVVLRQDGETVEVIPITVSDWATNILPLLVKTGKDLAEGARVEFEKAQKWASEHPTATVFIILGVAGLIILVAYPGLIYAPLLDALGFSSEGVIGDSIAAAMHSTIGNVGPGSVFAFLQSAGAEGYGAVALDAALRAAGATIMAAGTVDLLHQWMDQKFNGDVRVVEIGGL</sequence>
<evidence type="ECO:0000256" key="2">
    <source>
        <dbReference type="ARBA" id="ARBA00007262"/>
    </source>
</evidence>
<accession>A0AAN6SJZ1</accession>
<gene>
    <name evidence="7" type="ORF">QBC32DRAFT_332650</name>
</gene>
<dbReference type="EMBL" id="MU859072">
    <property type="protein sequence ID" value="KAK3955791.1"/>
    <property type="molecule type" value="Genomic_DNA"/>
</dbReference>
<evidence type="ECO:0000313" key="7">
    <source>
        <dbReference type="EMBL" id="KAK3955791.1"/>
    </source>
</evidence>
<dbReference type="PANTHER" id="PTHR16932">
    <property type="entry name" value="INTERFERON ALPHA-INDUCIBLE PROTEIN 27"/>
    <property type="match status" value="1"/>
</dbReference>
<comment type="caution">
    <text evidence="7">The sequence shown here is derived from an EMBL/GenBank/DDBJ whole genome shotgun (WGS) entry which is preliminary data.</text>
</comment>
<evidence type="ECO:0000256" key="6">
    <source>
        <dbReference type="SAM" id="Phobius"/>
    </source>
</evidence>
<proteinExistence type="inferred from homology"/>
<dbReference type="GO" id="GO:0016020">
    <property type="term" value="C:membrane"/>
    <property type="evidence" value="ECO:0007669"/>
    <property type="project" value="UniProtKB-SubCell"/>
</dbReference>
<keyword evidence="3 6" id="KW-0812">Transmembrane</keyword>
<evidence type="ECO:0000256" key="5">
    <source>
        <dbReference type="ARBA" id="ARBA00023136"/>
    </source>
</evidence>
<feature type="transmembrane region" description="Helical" evidence="6">
    <location>
        <begin position="156"/>
        <end position="177"/>
    </location>
</feature>
<name>A0AAN6SJZ1_9PEZI</name>
<evidence type="ECO:0000256" key="3">
    <source>
        <dbReference type="ARBA" id="ARBA00022692"/>
    </source>
</evidence>
<comment type="similarity">
    <text evidence="2">Belongs to the IFI6/IFI27 family.</text>
</comment>
<keyword evidence="8" id="KW-1185">Reference proteome</keyword>
<dbReference type="InterPro" id="IPR038213">
    <property type="entry name" value="IFI6/IFI27-like_sf"/>
</dbReference>
<evidence type="ECO:0000256" key="4">
    <source>
        <dbReference type="ARBA" id="ARBA00022989"/>
    </source>
</evidence>
<reference evidence="7" key="1">
    <citation type="journal article" date="2023" name="Mol. Phylogenet. Evol.">
        <title>Genome-scale phylogeny and comparative genomics of the fungal order Sordariales.</title>
        <authorList>
            <person name="Hensen N."/>
            <person name="Bonometti L."/>
            <person name="Westerberg I."/>
            <person name="Brannstrom I.O."/>
            <person name="Guillou S."/>
            <person name="Cros-Aarteil S."/>
            <person name="Calhoun S."/>
            <person name="Haridas S."/>
            <person name="Kuo A."/>
            <person name="Mondo S."/>
            <person name="Pangilinan J."/>
            <person name="Riley R."/>
            <person name="LaButti K."/>
            <person name="Andreopoulos B."/>
            <person name="Lipzen A."/>
            <person name="Chen C."/>
            <person name="Yan M."/>
            <person name="Daum C."/>
            <person name="Ng V."/>
            <person name="Clum A."/>
            <person name="Steindorff A."/>
            <person name="Ohm R.A."/>
            <person name="Martin F."/>
            <person name="Silar P."/>
            <person name="Natvig D.O."/>
            <person name="Lalanne C."/>
            <person name="Gautier V."/>
            <person name="Ament-Velasquez S.L."/>
            <person name="Kruys A."/>
            <person name="Hutchinson M.I."/>
            <person name="Powell A.J."/>
            <person name="Barry K."/>
            <person name="Miller A.N."/>
            <person name="Grigoriev I.V."/>
            <person name="Debuchy R."/>
            <person name="Gladieux P."/>
            <person name="Hiltunen Thoren M."/>
            <person name="Johannesson H."/>
        </authorList>
    </citation>
    <scope>NUCLEOTIDE SEQUENCE</scope>
    <source>
        <strain evidence="7">CBS 626.80</strain>
    </source>
</reference>
<dbReference type="AlphaFoldDB" id="A0AAN6SJZ1"/>